<feature type="domain" description="Ig-like" evidence="6">
    <location>
        <begin position="147"/>
        <end position="260"/>
    </location>
</feature>
<feature type="region of interest" description="Disordered" evidence="4">
    <location>
        <begin position="266"/>
        <end position="311"/>
    </location>
</feature>
<proteinExistence type="predicted"/>
<keyword evidence="5" id="KW-1133">Transmembrane helix</keyword>
<evidence type="ECO:0000313" key="7">
    <source>
        <dbReference type="EMBL" id="KAK6472080.1"/>
    </source>
</evidence>
<reference evidence="7 8" key="1">
    <citation type="submission" date="2021-05" db="EMBL/GenBank/DDBJ databases">
        <authorList>
            <person name="Zahm M."/>
            <person name="Klopp C."/>
            <person name="Cabau C."/>
            <person name="Kuhl H."/>
            <person name="Suciu R."/>
            <person name="Ciorpac M."/>
            <person name="Holostenco D."/>
            <person name="Gessner J."/>
            <person name="Wuertz S."/>
            <person name="Hohne C."/>
            <person name="Stock M."/>
            <person name="Gislard M."/>
            <person name="Lluch J."/>
            <person name="Milhes M."/>
            <person name="Lampietro C."/>
            <person name="Lopez Roques C."/>
            <person name="Donnadieu C."/>
            <person name="Du K."/>
            <person name="Schartl M."/>
            <person name="Guiguen Y."/>
        </authorList>
    </citation>
    <scope>NUCLEOTIDE SEQUENCE [LARGE SCALE GENOMIC DNA]</scope>
    <source>
        <strain evidence="7">Hh-F2</strain>
        <tissue evidence="7">Blood</tissue>
    </source>
</reference>
<feature type="transmembrane region" description="Helical" evidence="5">
    <location>
        <begin position="317"/>
        <end position="338"/>
    </location>
</feature>
<dbReference type="PANTHER" id="PTHR11860:SF111">
    <property type="entry name" value="IMMUNOGLOBULIN SUBTYPE DOMAIN-CONTAINING PROTEIN"/>
    <property type="match status" value="1"/>
</dbReference>
<evidence type="ECO:0000256" key="3">
    <source>
        <dbReference type="ARBA" id="ARBA00023136"/>
    </source>
</evidence>
<dbReference type="InterPro" id="IPR007110">
    <property type="entry name" value="Ig-like_dom"/>
</dbReference>
<gene>
    <name evidence="7" type="ORF">HHUSO_G29100</name>
</gene>
<comment type="caution">
    <text evidence="7">The sequence shown here is derived from an EMBL/GenBank/DDBJ whole genome shotgun (WGS) entry which is preliminary data.</text>
</comment>
<dbReference type="Pfam" id="PF07686">
    <property type="entry name" value="V-set"/>
    <property type="match status" value="2"/>
</dbReference>
<dbReference type="SMART" id="SM00409">
    <property type="entry name" value="IG"/>
    <property type="match status" value="2"/>
</dbReference>
<dbReference type="InterPro" id="IPR036179">
    <property type="entry name" value="Ig-like_dom_sf"/>
</dbReference>
<evidence type="ECO:0000259" key="6">
    <source>
        <dbReference type="PROSITE" id="PS50835"/>
    </source>
</evidence>
<dbReference type="CDD" id="cd05716">
    <property type="entry name" value="IgV_pIgR_like"/>
    <property type="match status" value="2"/>
</dbReference>
<comment type="subcellular location">
    <subcellularLocation>
        <location evidence="1">Membrane</location>
    </subcellularLocation>
</comment>
<sequence length="405" mass="45393">MMYVFCINVVLKKRKDMKNILFFSEIRKLLLSQLVHWFSVCKMKFLVLLAALSGAAALSGPDQVNGLLRESVTIQCRYGKDYKDSVKYWCKGQFRISCITLISTDDLQTNDRISISDNKTEGVFTVTMRQLREEDEGYYCCGIRSKPLSLDEVTSVYLTVNKDMVTGWIQELVTIQCRYDKGFNNYVKYWSKGRIFKDSTVLVKTDETKTPNRISISDNKTEGVFTVTMRDLREEDEGRYWCGIKRIGYDEGTSEYLTVNKGTLKPTAKTTTTTTPTATTPTPTTERTAPATASTAVNTSSSPGQTGHTTSQDASNLLIILSVVCGCLLFLCVLCLIIRMKINRDKQKGAIRSSTPPSVTYTTVRFQNNAQTPAGDGIYANVNPSQRQTEAPQRSESVEYSVLAF</sequence>
<dbReference type="SUPFAM" id="SSF48726">
    <property type="entry name" value="Immunoglobulin"/>
    <property type="match status" value="2"/>
</dbReference>
<dbReference type="EMBL" id="JAHFZB010000030">
    <property type="protein sequence ID" value="KAK6472080.1"/>
    <property type="molecule type" value="Genomic_DNA"/>
</dbReference>
<dbReference type="PROSITE" id="PS50835">
    <property type="entry name" value="IG_LIKE"/>
    <property type="match status" value="1"/>
</dbReference>
<keyword evidence="2 5" id="KW-0812">Transmembrane</keyword>
<dbReference type="InterPro" id="IPR013106">
    <property type="entry name" value="Ig_V-set"/>
</dbReference>
<protein>
    <submittedName>
        <fullName evidence="7">CMRF35-like molecule 1</fullName>
    </submittedName>
</protein>
<organism evidence="7 8">
    <name type="scientific">Huso huso</name>
    <name type="common">Beluga</name>
    <name type="synonym">Acipenser huso</name>
    <dbReference type="NCBI Taxonomy" id="61971"/>
    <lineage>
        <taxon>Eukaryota</taxon>
        <taxon>Metazoa</taxon>
        <taxon>Chordata</taxon>
        <taxon>Craniata</taxon>
        <taxon>Vertebrata</taxon>
        <taxon>Euteleostomi</taxon>
        <taxon>Actinopterygii</taxon>
        <taxon>Chondrostei</taxon>
        <taxon>Acipenseriformes</taxon>
        <taxon>Acipenseridae</taxon>
        <taxon>Huso</taxon>
    </lineage>
</organism>
<dbReference type="PANTHER" id="PTHR11860">
    <property type="entry name" value="POLYMERIC-IMMUNOGLOBULIN RECEPTOR"/>
    <property type="match status" value="1"/>
</dbReference>
<feature type="compositionally biased region" description="Low complexity" evidence="4">
    <location>
        <begin position="266"/>
        <end position="302"/>
    </location>
</feature>
<keyword evidence="8" id="KW-1185">Reference proteome</keyword>
<keyword evidence="3 5" id="KW-0472">Membrane</keyword>
<dbReference type="Proteomes" id="UP001369086">
    <property type="component" value="Unassembled WGS sequence"/>
</dbReference>
<dbReference type="Gene3D" id="2.60.40.10">
    <property type="entry name" value="Immunoglobulins"/>
    <property type="match status" value="2"/>
</dbReference>
<dbReference type="InterPro" id="IPR003599">
    <property type="entry name" value="Ig_sub"/>
</dbReference>
<evidence type="ECO:0000256" key="4">
    <source>
        <dbReference type="SAM" id="MobiDB-lite"/>
    </source>
</evidence>
<dbReference type="InterPro" id="IPR013783">
    <property type="entry name" value="Ig-like_fold"/>
</dbReference>
<accession>A0ABR0YHH1</accession>
<evidence type="ECO:0000313" key="8">
    <source>
        <dbReference type="Proteomes" id="UP001369086"/>
    </source>
</evidence>
<evidence type="ECO:0000256" key="2">
    <source>
        <dbReference type="ARBA" id="ARBA00022692"/>
    </source>
</evidence>
<name>A0ABR0YHH1_HUSHU</name>
<evidence type="ECO:0000256" key="1">
    <source>
        <dbReference type="ARBA" id="ARBA00004370"/>
    </source>
</evidence>
<evidence type="ECO:0000256" key="5">
    <source>
        <dbReference type="SAM" id="Phobius"/>
    </source>
</evidence>
<dbReference type="InterPro" id="IPR050671">
    <property type="entry name" value="CD300_family_receptors"/>
</dbReference>